<gene>
    <name evidence="2" type="ORF">YM304_25930</name>
</gene>
<reference evidence="2 3" key="1">
    <citation type="journal article" date="2013" name="Int. J. Syst. Evol. Microbiol.">
        <title>Ilumatobacter nonamiense sp. nov. and Ilumatobacter coccineum sp. nov., isolated from seashore sand.</title>
        <authorList>
            <person name="Matsumoto A."/>
            <person name="Kasai H."/>
            <person name="Matsuo Y."/>
            <person name="Shizuri Y."/>
            <person name="Ichikawa N."/>
            <person name="Fujita N."/>
            <person name="Omura S."/>
            <person name="Takahashi Y."/>
        </authorList>
    </citation>
    <scope>NUCLEOTIDE SEQUENCE [LARGE SCALE GENOMIC DNA]</scope>
    <source>
        <strain evidence="3">NBRC 103263 / KCTC 29153 / YM16-304</strain>
    </source>
</reference>
<protein>
    <submittedName>
        <fullName evidence="2">Uncharacterized protein</fullName>
    </submittedName>
</protein>
<feature type="compositionally biased region" description="Acidic residues" evidence="1">
    <location>
        <begin position="110"/>
        <end position="126"/>
    </location>
</feature>
<evidence type="ECO:0000256" key="1">
    <source>
        <dbReference type="SAM" id="MobiDB-lite"/>
    </source>
</evidence>
<proteinExistence type="predicted"/>
<organism evidence="2 3">
    <name type="scientific">Ilumatobacter coccineus (strain NBRC 103263 / KCTC 29153 / YM16-304)</name>
    <dbReference type="NCBI Taxonomy" id="1313172"/>
    <lineage>
        <taxon>Bacteria</taxon>
        <taxon>Bacillati</taxon>
        <taxon>Actinomycetota</taxon>
        <taxon>Acidimicrobiia</taxon>
        <taxon>Acidimicrobiales</taxon>
        <taxon>Ilumatobacteraceae</taxon>
        <taxon>Ilumatobacter</taxon>
    </lineage>
</organism>
<dbReference type="OrthoDB" id="5245206at2"/>
<dbReference type="AlphaFoldDB" id="A0A6C7E860"/>
<name>A0A6C7E860_ILUCY</name>
<dbReference type="KEGG" id="aym:YM304_25930"/>
<keyword evidence="3" id="KW-1185">Reference proteome</keyword>
<evidence type="ECO:0000313" key="2">
    <source>
        <dbReference type="EMBL" id="BAN02907.1"/>
    </source>
</evidence>
<feature type="region of interest" description="Disordered" evidence="1">
    <location>
        <begin position="70"/>
        <end position="126"/>
    </location>
</feature>
<dbReference type="RefSeq" id="WP_015442154.1">
    <property type="nucleotide sequence ID" value="NC_020520.1"/>
</dbReference>
<dbReference type="Proteomes" id="UP000011863">
    <property type="component" value="Chromosome"/>
</dbReference>
<accession>A0A6C7E860</accession>
<dbReference type="EMBL" id="AP012057">
    <property type="protein sequence ID" value="BAN02907.1"/>
    <property type="molecule type" value="Genomic_DNA"/>
</dbReference>
<feature type="compositionally biased region" description="Low complexity" evidence="1">
    <location>
        <begin position="77"/>
        <end position="100"/>
    </location>
</feature>
<sequence length="184" mass="19210">MTSSFERRMQRRAAVAGRLFDAVVLAPIGAGAKLLTDTPGAVARVRQELANARFIGEMVVGQGAAQLHERLAPPPDSATTEAAPAADAAPVRPVADVPPTSEVPPVVDESIGDDALDDDSSSPEAVVDTDELAIPDYDSLPAIDIVGQLESLSSAELSAVETYERANRRRRTVLGKISQLSGAA</sequence>
<evidence type="ECO:0000313" key="3">
    <source>
        <dbReference type="Proteomes" id="UP000011863"/>
    </source>
</evidence>